<dbReference type="EMBL" id="CAICTM010000434">
    <property type="protein sequence ID" value="CAB9510398.1"/>
    <property type="molecule type" value="Genomic_DNA"/>
</dbReference>
<feature type="domain" description="YbaK/aminoacyl-tRNA synthetase-associated" evidence="1">
    <location>
        <begin position="38"/>
        <end position="159"/>
    </location>
</feature>
<evidence type="ECO:0000259" key="1">
    <source>
        <dbReference type="Pfam" id="PF04073"/>
    </source>
</evidence>
<keyword evidence="3" id="KW-1185">Reference proteome</keyword>
<evidence type="ECO:0000313" key="3">
    <source>
        <dbReference type="Proteomes" id="UP001153069"/>
    </source>
</evidence>
<reference evidence="2" key="1">
    <citation type="submission" date="2020-06" db="EMBL/GenBank/DDBJ databases">
        <authorList>
            <consortium name="Plant Systems Biology data submission"/>
        </authorList>
    </citation>
    <scope>NUCLEOTIDE SEQUENCE</scope>
    <source>
        <strain evidence="2">D6</strain>
    </source>
</reference>
<sequence length="182" mass="20217">MSDPQEQLSEEKEEDEATSLRLKAFLQEAGIPFKVTTHRVVRTSEEAAAVRGVSLDSGAKAILLKDSKSSPPFCLAVFSASKRFSSKQFKKVTGRKKIRFATTEELWEVARCVPGAVPPFGSIFEIPLWVDRSLSRQEVINFNCGLRTASISMTYGDYITVEKPNVDVFSEEEMELGDSAET</sequence>
<dbReference type="GO" id="GO:0002161">
    <property type="term" value="F:aminoacyl-tRNA deacylase activity"/>
    <property type="evidence" value="ECO:0007669"/>
    <property type="project" value="InterPro"/>
</dbReference>
<protein>
    <submittedName>
        <fullName evidence="2">Pfam:YbaK</fullName>
    </submittedName>
</protein>
<dbReference type="Pfam" id="PF04073">
    <property type="entry name" value="tRNA_edit"/>
    <property type="match status" value="1"/>
</dbReference>
<dbReference type="OrthoDB" id="204865at2759"/>
<dbReference type="PANTHER" id="PTHR30411">
    <property type="entry name" value="CYTOPLASMIC PROTEIN"/>
    <property type="match status" value="1"/>
</dbReference>
<dbReference type="SUPFAM" id="SSF55826">
    <property type="entry name" value="YbaK/ProRS associated domain"/>
    <property type="match status" value="1"/>
</dbReference>
<dbReference type="PANTHER" id="PTHR30411:SF9">
    <property type="entry name" value="MULTIFUNCTIONAL SER_THR-TRNA DEACYLASE PROXP-Y"/>
    <property type="match status" value="1"/>
</dbReference>
<name>A0A9N8HCY8_9STRA</name>
<dbReference type="Gene3D" id="3.90.960.10">
    <property type="entry name" value="YbaK/aminoacyl-tRNA synthetase-associated domain"/>
    <property type="match status" value="1"/>
</dbReference>
<accession>A0A9N8HCY8</accession>
<comment type="caution">
    <text evidence="2">The sequence shown here is derived from an EMBL/GenBank/DDBJ whole genome shotgun (WGS) entry which is preliminary data.</text>
</comment>
<dbReference type="Proteomes" id="UP001153069">
    <property type="component" value="Unassembled WGS sequence"/>
</dbReference>
<dbReference type="InterPro" id="IPR007214">
    <property type="entry name" value="YbaK/aa-tRNA-synth-assoc-dom"/>
</dbReference>
<gene>
    <name evidence="2" type="ORF">SEMRO_435_G142210.1</name>
</gene>
<proteinExistence type="predicted"/>
<organism evidence="2 3">
    <name type="scientific">Seminavis robusta</name>
    <dbReference type="NCBI Taxonomy" id="568900"/>
    <lineage>
        <taxon>Eukaryota</taxon>
        <taxon>Sar</taxon>
        <taxon>Stramenopiles</taxon>
        <taxon>Ochrophyta</taxon>
        <taxon>Bacillariophyta</taxon>
        <taxon>Bacillariophyceae</taxon>
        <taxon>Bacillariophycidae</taxon>
        <taxon>Naviculales</taxon>
        <taxon>Naviculaceae</taxon>
        <taxon>Seminavis</taxon>
    </lineage>
</organism>
<dbReference type="AlphaFoldDB" id="A0A9N8HCY8"/>
<evidence type="ECO:0000313" key="2">
    <source>
        <dbReference type="EMBL" id="CAB9510398.1"/>
    </source>
</evidence>
<dbReference type="InterPro" id="IPR036754">
    <property type="entry name" value="YbaK/aa-tRNA-synt-asso_dom_sf"/>
</dbReference>